<keyword evidence="1" id="KW-0472">Membrane</keyword>
<keyword evidence="1" id="KW-1133">Transmembrane helix</keyword>
<dbReference type="RefSeq" id="WP_226599398.1">
    <property type="nucleotide sequence ID" value="NZ_BNDY01000017.1"/>
</dbReference>
<evidence type="ECO:0000313" key="3">
    <source>
        <dbReference type="Proteomes" id="UP001050808"/>
    </source>
</evidence>
<keyword evidence="1" id="KW-0812">Transmembrane</keyword>
<keyword evidence="3" id="KW-1185">Reference proteome</keyword>
<reference evidence="2" key="1">
    <citation type="submission" date="2024-05" db="EMBL/GenBank/DDBJ databases">
        <title>Whole genome shotgun sequence of Streptomyces violascens NBRC 12920.</title>
        <authorList>
            <person name="Komaki H."/>
            <person name="Tamura T."/>
        </authorList>
    </citation>
    <scope>NUCLEOTIDE SEQUENCE</scope>
    <source>
        <strain evidence="2">NBRC 12920</strain>
    </source>
</reference>
<evidence type="ECO:0000313" key="2">
    <source>
        <dbReference type="EMBL" id="GHI40672.1"/>
    </source>
</evidence>
<gene>
    <name evidence="2" type="ORF">Sviol_50800</name>
</gene>
<dbReference type="Proteomes" id="UP001050808">
    <property type="component" value="Unassembled WGS sequence"/>
</dbReference>
<evidence type="ECO:0000256" key="1">
    <source>
        <dbReference type="SAM" id="Phobius"/>
    </source>
</evidence>
<accession>A0ABQ3QTQ1</accession>
<proteinExistence type="predicted"/>
<sequence>MTVKTIATLIWAAVLVGVNMLLRDVEWAQYVTTFTLAGTYAMIINKLSSAGSRSNRL</sequence>
<dbReference type="EMBL" id="BNDY01000017">
    <property type="protein sequence ID" value="GHI40672.1"/>
    <property type="molecule type" value="Genomic_DNA"/>
</dbReference>
<name>A0ABQ3QTQ1_9ACTN</name>
<comment type="caution">
    <text evidence="2">The sequence shown here is derived from an EMBL/GenBank/DDBJ whole genome shotgun (WGS) entry which is preliminary data.</text>
</comment>
<feature type="transmembrane region" description="Helical" evidence="1">
    <location>
        <begin position="28"/>
        <end position="47"/>
    </location>
</feature>
<feature type="transmembrane region" description="Helical" evidence="1">
    <location>
        <begin position="5"/>
        <end position="22"/>
    </location>
</feature>
<protein>
    <submittedName>
        <fullName evidence="2">Uncharacterized protein</fullName>
    </submittedName>
</protein>
<organism evidence="2 3">
    <name type="scientific">Streptomyces violascens</name>
    <dbReference type="NCBI Taxonomy" id="67381"/>
    <lineage>
        <taxon>Bacteria</taxon>
        <taxon>Bacillati</taxon>
        <taxon>Actinomycetota</taxon>
        <taxon>Actinomycetes</taxon>
        <taxon>Kitasatosporales</taxon>
        <taxon>Streptomycetaceae</taxon>
        <taxon>Streptomyces</taxon>
    </lineage>
</organism>